<gene>
    <name evidence="2" type="ORF">L3X38_014005</name>
</gene>
<feature type="region of interest" description="Disordered" evidence="1">
    <location>
        <begin position="59"/>
        <end position="81"/>
    </location>
</feature>
<reference evidence="2 3" key="1">
    <citation type="journal article" date="2022" name="G3 (Bethesda)">
        <title>Whole-genome sequence and methylome profiling of the almond [Prunus dulcis (Mill.) D.A. Webb] cultivar 'Nonpareil'.</title>
        <authorList>
            <person name="D'Amico-Willman K.M."/>
            <person name="Ouma W.Z."/>
            <person name="Meulia T."/>
            <person name="Sideli G.M."/>
            <person name="Gradziel T.M."/>
            <person name="Fresnedo-Ramirez J."/>
        </authorList>
    </citation>
    <scope>NUCLEOTIDE SEQUENCE [LARGE SCALE GENOMIC DNA]</scope>
    <source>
        <strain evidence="2">Clone GOH B32 T37-40</strain>
    </source>
</reference>
<evidence type="ECO:0000313" key="3">
    <source>
        <dbReference type="Proteomes" id="UP001054821"/>
    </source>
</evidence>
<feature type="compositionally biased region" description="Basic and acidic residues" evidence="1">
    <location>
        <begin position="64"/>
        <end position="76"/>
    </location>
</feature>
<organism evidence="2 3">
    <name type="scientific">Prunus dulcis</name>
    <name type="common">Almond</name>
    <name type="synonym">Amygdalus dulcis</name>
    <dbReference type="NCBI Taxonomy" id="3755"/>
    <lineage>
        <taxon>Eukaryota</taxon>
        <taxon>Viridiplantae</taxon>
        <taxon>Streptophyta</taxon>
        <taxon>Embryophyta</taxon>
        <taxon>Tracheophyta</taxon>
        <taxon>Spermatophyta</taxon>
        <taxon>Magnoliopsida</taxon>
        <taxon>eudicotyledons</taxon>
        <taxon>Gunneridae</taxon>
        <taxon>Pentapetalae</taxon>
        <taxon>rosids</taxon>
        <taxon>fabids</taxon>
        <taxon>Rosales</taxon>
        <taxon>Rosaceae</taxon>
        <taxon>Amygdaloideae</taxon>
        <taxon>Amygdaleae</taxon>
        <taxon>Prunus</taxon>
    </lineage>
</organism>
<dbReference type="Proteomes" id="UP001054821">
    <property type="component" value="Chromosome 2"/>
</dbReference>
<dbReference type="AlphaFoldDB" id="A0AAD4WPT3"/>
<evidence type="ECO:0000256" key="1">
    <source>
        <dbReference type="SAM" id="MobiDB-lite"/>
    </source>
</evidence>
<keyword evidence="3" id="KW-1185">Reference proteome</keyword>
<proteinExistence type="predicted"/>
<comment type="caution">
    <text evidence="2">The sequence shown here is derived from an EMBL/GenBank/DDBJ whole genome shotgun (WGS) entry which is preliminary data.</text>
</comment>
<evidence type="ECO:0000313" key="2">
    <source>
        <dbReference type="EMBL" id="KAI5346126.1"/>
    </source>
</evidence>
<name>A0AAD4WPT3_PRUDU</name>
<accession>A0AAD4WPT3</accession>
<sequence>MALVAKLVKWHGGNTLTHMAKIIQPIFMISLVMAPTKRIIQMAIMAKMFLVRPPIPPTPLEESEVSREYESEKEMGDTTLGSNVQVDRPIESLTLVEEKESTQGMRLKRWSLMKIEIWSNPRQPS</sequence>
<dbReference type="EMBL" id="JAJFAZ020000002">
    <property type="protein sequence ID" value="KAI5346126.1"/>
    <property type="molecule type" value="Genomic_DNA"/>
</dbReference>
<protein>
    <submittedName>
        <fullName evidence="2">Uncharacterized protein</fullName>
    </submittedName>
</protein>